<keyword evidence="4" id="KW-0238">DNA-binding</keyword>
<dbReference type="SMART" id="SM00448">
    <property type="entry name" value="REC"/>
    <property type="match status" value="1"/>
</dbReference>
<dbReference type="AlphaFoldDB" id="A0A212IY17"/>
<evidence type="ECO:0000256" key="1">
    <source>
        <dbReference type="ARBA" id="ARBA00018672"/>
    </source>
</evidence>
<dbReference type="PANTHER" id="PTHR43214:SF41">
    <property type="entry name" value="NITRATE_NITRITE RESPONSE REGULATOR PROTEIN NARP"/>
    <property type="match status" value="1"/>
</dbReference>
<evidence type="ECO:0000259" key="8">
    <source>
        <dbReference type="PROSITE" id="PS50110"/>
    </source>
</evidence>
<gene>
    <name evidence="9" type="ORF">KL86CLO1_10205</name>
</gene>
<dbReference type="GO" id="GO:0003677">
    <property type="term" value="F:DNA binding"/>
    <property type="evidence" value="ECO:0007669"/>
    <property type="project" value="UniProtKB-KW"/>
</dbReference>
<dbReference type="PANTHER" id="PTHR43214">
    <property type="entry name" value="TWO-COMPONENT RESPONSE REGULATOR"/>
    <property type="match status" value="1"/>
</dbReference>
<keyword evidence="5" id="KW-0804">Transcription</keyword>
<comment type="function">
    <text evidence="6">May play the central regulatory role in sporulation. It may be an element of the effector pathway responsible for the activation of sporulation genes in response to nutritional stress. Spo0A may act in concert with spo0H (a sigma factor) to control the expression of some genes that are critical to the sporulation process.</text>
</comment>
<dbReference type="InterPro" id="IPR000792">
    <property type="entry name" value="Tscrpt_reg_LuxR_C"/>
</dbReference>
<feature type="domain" description="Response regulatory" evidence="8">
    <location>
        <begin position="6"/>
        <end position="124"/>
    </location>
</feature>
<evidence type="ECO:0000256" key="6">
    <source>
        <dbReference type="ARBA" id="ARBA00024867"/>
    </source>
</evidence>
<dbReference type="InterPro" id="IPR016032">
    <property type="entry name" value="Sig_transdc_resp-reg_C-effctor"/>
</dbReference>
<dbReference type="SMART" id="SM00421">
    <property type="entry name" value="HTH_LUXR"/>
    <property type="match status" value="1"/>
</dbReference>
<dbReference type="InterPro" id="IPR058245">
    <property type="entry name" value="NreC/VraR/RcsB-like_REC"/>
</dbReference>
<dbReference type="SUPFAM" id="SSF52172">
    <property type="entry name" value="CheY-like"/>
    <property type="match status" value="1"/>
</dbReference>
<reference evidence="9" key="1">
    <citation type="submission" date="2016-04" db="EMBL/GenBank/DDBJ databases">
        <authorList>
            <person name="Evans L.H."/>
            <person name="Alamgir A."/>
            <person name="Owens N."/>
            <person name="Weber N.D."/>
            <person name="Virtaneva K."/>
            <person name="Barbian K."/>
            <person name="Babar A."/>
            <person name="Rosenke K."/>
        </authorList>
    </citation>
    <scope>NUCLEOTIDE SEQUENCE</scope>
    <source>
        <strain evidence="9">86</strain>
    </source>
</reference>
<sequence length="194" mass="21860">MKDKIRFMLADDDPDFAFLIRRMAEHEPDLELVCHASNKDDAIRLCCELQPDIVLMDLSLSVSGLEGVAASREICRRTDAQVIILTAYENPQTVVDSCVKSMASGYVFKSQFNIIADTVRKTLSGHTPELYLINSLILARLSPAERAVFDAILDNDTYASSSHKTIANQKTNVYKKLGVKNRGELLHLWSRRMR</sequence>
<organism evidence="9">
    <name type="scientific">uncultured Eubacteriales bacterium</name>
    <dbReference type="NCBI Taxonomy" id="172733"/>
    <lineage>
        <taxon>Bacteria</taxon>
        <taxon>Bacillati</taxon>
        <taxon>Bacillota</taxon>
        <taxon>Clostridia</taxon>
        <taxon>Eubacteriales</taxon>
        <taxon>environmental samples</taxon>
    </lineage>
</organism>
<dbReference type="CDD" id="cd17535">
    <property type="entry name" value="REC_NarL-like"/>
    <property type="match status" value="1"/>
</dbReference>
<evidence type="ECO:0000256" key="5">
    <source>
        <dbReference type="ARBA" id="ARBA00023163"/>
    </source>
</evidence>
<evidence type="ECO:0000256" key="3">
    <source>
        <dbReference type="ARBA" id="ARBA00023015"/>
    </source>
</evidence>
<dbReference type="Gene3D" id="3.40.50.2300">
    <property type="match status" value="1"/>
</dbReference>
<dbReference type="GO" id="GO:0006355">
    <property type="term" value="P:regulation of DNA-templated transcription"/>
    <property type="evidence" value="ECO:0007669"/>
    <property type="project" value="InterPro"/>
</dbReference>
<dbReference type="Pfam" id="PF00072">
    <property type="entry name" value="Response_reg"/>
    <property type="match status" value="1"/>
</dbReference>
<evidence type="ECO:0000256" key="2">
    <source>
        <dbReference type="ARBA" id="ARBA00022553"/>
    </source>
</evidence>
<name>A0A212IY17_9FIRM</name>
<protein>
    <recommendedName>
        <fullName evidence="1">Stage 0 sporulation protein A homolog</fullName>
    </recommendedName>
</protein>
<dbReference type="InterPro" id="IPR001789">
    <property type="entry name" value="Sig_transdc_resp-reg_receiver"/>
</dbReference>
<keyword evidence="3" id="KW-0805">Transcription regulation</keyword>
<keyword evidence="2 7" id="KW-0597">Phosphoprotein</keyword>
<dbReference type="SUPFAM" id="SSF46894">
    <property type="entry name" value="C-terminal effector domain of the bipartite response regulators"/>
    <property type="match status" value="1"/>
</dbReference>
<dbReference type="InterPro" id="IPR011006">
    <property type="entry name" value="CheY-like_superfamily"/>
</dbReference>
<proteinExistence type="predicted"/>
<accession>A0A212IY17</accession>
<evidence type="ECO:0000256" key="7">
    <source>
        <dbReference type="PROSITE-ProRule" id="PRU00169"/>
    </source>
</evidence>
<dbReference type="PROSITE" id="PS50110">
    <property type="entry name" value="RESPONSE_REGULATORY"/>
    <property type="match status" value="1"/>
</dbReference>
<evidence type="ECO:0000256" key="4">
    <source>
        <dbReference type="ARBA" id="ARBA00023125"/>
    </source>
</evidence>
<dbReference type="InterPro" id="IPR039420">
    <property type="entry name" value="WalR-like"/>
</dbReference>
<evidence type="ECO:0000313" key="9">
    <source>
        <dbReference type="EMBL" id="SBV92103.1"/>
    </source>
</evidence>
<feature type="modified residue" description="4-aspartylphosphate" evidence="7">
    <location>
        <position position="57"/>
    </location>
</feature>
<dbReference type="GO" id="GO:0000160">
    <property type="term" value="P:phosphorelay signal transduction system"/>
    <property type="evidence" value="ECO:0007669"/>
    <property type="project" value="InterPro"/>
</dbReference>
<dbReference type="EMBL" id="FLUN01000001">
    <property type="protein sequence ID" value="SBV92103.1"/>
    <property type="molecule type" value="Genomic_DNA"/>
</dbReference>